<dbReference type="InterPro" id="IPR014031">
    <property type="entry name" value="Ketoacyl_synth_C"/>
</dbReference>
<dbReference type="InterPro" id="IPR049551">
    <property type="entry name" value="PKS_DH_C"/>
</dbReference>
<keyword evidence="5" id="KW-0597">Phosphoprotein</keyword>
<dbReference type="Gene3D" id="3.40.47.10">
    <property type="match status" value="1"/>
</dbReference>
<dbReference type="InterPro" id="IPR049900">
    <property type="entry name" value="PKS_mFAS_DH"/>
</dbReference>
<dbReference type="PROSITE" id="PS52019">
    <property type="entry name" value="PKS_MFAS_DH"/>
    <property type="match status" value="1"/>
</dbReference>
<dbReference type="InterPro" id="IPR050091">
    <property type="entry name" value="PKS_NRPS_Biosynth_Enz"/>
</dbReference>
<dbReference type="Pfam" id="PF21089">
    <property type="entry name" value="PKS_DH_N"/>
    <property type="match status" value="1"/>
</dbReference>
<evidence type="ECO:0000256" key="6">
    <source>
        <dbReference type="ARBA" id="ARBA00022679"/>
    </source>
</evidence>
<sequence length="1125" mass="122371">MAIHFLEYVLNELREKRLCKEDAKNLIRQFYNPSHKTGDTTVLHPLLHRNTSTLGALHFSSTFSGEEFFLQDYLVHGQALLPAAAFLEMARAAVLEAGIAAEQAAVAFNDVIWTMPLVAGTADTTVHIALYQERSILYFDSYSTAASGAEQLHCQGKVGVVNSAPPPVYNLTLLQAGCKRGYLSGAQCYQAFEQQGVLYGAACNCVEGLWQGEEEVLVKLFLQDMTQEQYILHPGLLEGVWQGCIGLSRNGKVFTAAGYLMPDAVDKVLIYEGTTINRTYWCVVRYCTDGAPSATSSRVNIDMCDDNGKVIVRLLGLRLRAVTGELHIAAATPIPTEHVTAAPPSTWDTRVLQLLLREVSTQLGIPEAQLNGDMQLNELGLDSIQLVQFSKKLQASYGIVVTPELFFGAPTLKIFAAHIIKTYQEGAAVKLPGLLMQELLAAPAAITANATRPSRRQTASLPDTVMAGEQAAVAVIGISARFPHAEGVTEFWKNLTEERDCISEVPRERWDWRTLSDEQADAASLRWGGFIADITAFDAAFFNIAPEEAMYMDPQQRLLMEYVWKVIADAGYSAAQLWGTPTGLFVATTCGEYEQLLSAAGRKRVPAGMASAGPNRVSRFFNLHGPSEPVETACSSSLAAIHKAVAYIQQGHGEMAIAGGINTLLSPAGYGNLAQAGMLSADGRCKAFGVAADGYVRGEGIGMLLLKRRDAAERDGDQIYGVIRTSAENHSGYADAFTAAGSHVKAAWLQQVYARAGISPRTIGYIETHTTGIRLEDAAEINALKAAFRMLPQQDDRYQNTHGYCGLGTVKSNIGHLELAAGVAGLIKVLLQLKHQTLIKSLHTAALNPDLELAGSPFFVVQATQVWEPCYDAGGQALPRRAGISALGKGGLNVHMVVEEYVVPAATTPQPEGPVLIVLSAHNGERLSELAHDLYQALKTGPLKENDLHGIAYTLQSGRDVMEERIGFVADNMTMLLQGLLQVAGQPSPAAIPLYRGQVKEKKEVLSVLASDEDMKETMRVWLGKGKYNKLLEVWVKGYPVDWGLLYGIHKPRRVSLPGYPFKKEKYWVPDTAAHDVAAPLENEPVPPARSLDELLLSVQSGEIDVGKADEILYQMNIQNNLLEK</sequence>
<dbReference type="Proteomes" id="UP001207742">
    <property type="component" value="Unassembled WGS sequence"/>
</dbReference>
<feature type="domain" description="PKS/mFAS DH" evidence="11">
    <location>
        <begin position="44"/>
        <end position="328"/>
    </location>
</feature>
<dbReference type="CDD" id="cd00833">
    <property type="entry name" value="PKS"/>
    <property type="match status" value="1"/>
</dbReference>
<dbReference type="SMART" id="SM00823">
    <property type="entry name" value="PKS_PP"/>
    <property type="match status" value="1"/>
</dbReference>
<dbReference type="Gene3D" id="3.10.129.10">
    <property type="entry name" value="Hotdog Thioesterase"/>
    <property type="match status" value="1"/>
</dbReference>
<dbReference type="SUPFAM" id="SSF47336">
    <property type="entry name" value="ACP-like"/>
    <property type="match status" value="1"/>
</dbReference>
<comment type="caution">
    <text evidence="12">The sequence shown here is derived from an EMBL/GenBank/DDBJ whole genome shotgun (WGS) entry which is preliminary data.</text>
</comment>
<name>A0ABT3IMW6_9BACT</name>
<dbReference type="Gene3D" id="1.10.1200.10">
    <property type="entry name" value="ACP-like"/>
    <property type="match status" value="1"/>
</dbReference>
<dbReference type="PANTHER" id="PTHR43775">
    <property type="entry name" value="FATTY ACID SYNTHASE"/>
    <property type="match status" value="1"/>
</dbReference>
<dbReference type="Pfam" id="PF00550">
    <property type="entry name" value="PP-binding"/>
    <property type="match status" value="1"/>
</dbReference>
<dbReference type="Pfam" id="PF22336">
    <property type="entry name" value="RhiE-like_linker"/>
    <property type="match status" value="1"/>
</dbReference>
<evidence type="ECO:0000259" key="10">
    <source>
        <dbReference type="PROSITE" id="PS52004"/>
    </source>
</evidence>
<dbReference type="PANTHER" id="PTHR43775:SF37">
    <property type="entry name" value="SI:DKEY-61P9.11"/>
    <property type="match status" value="1"/>
</dbReference>
<dbReference type="SUPFAM" id="SSF53901">
    <property type="entry name" value="Thiolase-like"/>
    <property type="match status" value="1"/>
</dbReference>
<organism evidence="12 13">
    <name type="scientific">Chitinophaga nivalis</name>
    <dbReference type="NCBI Taxonomy" id="2991709"/>
    <lineage>
        <taxon>Bacteria</taxon>
        <taxon>Pseudomonadati</taxon>
        <taxon>Bacteroidota</taxon>
        <taxon>Chitinophagia</taxon>
        <taxon>Chitinophagales</taxon>
        <taxon>Chitinophagaceae</taxon>
        <taxon>Chitinophaga</taxon>
    </lineage>
</organism>
<keyword evidence="13" id="KW-1185">Reference proteome</keyword>
<evidence type="ECO:0000256" key="1">
    <source>
        <dbReference type="ARBA" id="ARBA00004496"/>
    </source>
</evidence>
<feature type="domain" description="Carrier" evidence="9">
    <location>
        <begin position="346"/>
        <end position="423"/>
    </location>
</feature>
<dbReference type="Gene3D" id="1.10.1240.100">
    <property type="match status" value="1"/>
</dbReference>
<evidence type="ECO:0000313" key="13">
    <source>
        <dbReference type="Proteomes" id="UP001207742"/>
    </source>
</evidence>
<evidence type="ECO:0000256" key="3">
    <source>
        <dbReference type="ARBA" id="ARBA00022450"/>
    </source>
</evidence>
<reference evidence="12 13" key="1">
    <citation type="submission" date="2022-10" db="EMBL/GenBank/DDBJ databases">
        <title>Chitinophaga nivalis PC15 sp. nov., isolated from Pyeongchang county, South Korea.</title>
        <authorList>
            <person name="Trinh H.N."/>
        </authorList>
    </citation>
    <scope>NUCLEOTIDE SEQUENCE [LARGE SCALE GENOMIC DNA]</scope>
    <source>
        <strain evidence="12 13">PC14</strain>
    </source>
</reference>
<dbReference type="SMART" id="SM00826">
    <property type="entry name" value="PKS_DH"/>
    <property type="match status" value="1"/>
</dbReference>
<evidence type="ECO:0000256" key="4">
    <source>
        <dbReference type="ARBA" id="ARBA00022490"/>
    </source>
</evidence>
<keyword evidence="6" id="KW-0808">Transferase</keyword>
<dbReference type="Pfam" id="PF00109">
    <property type="entry name" value="ketoacyl-synt"/>
    <property type="match status" value="1"/>
</dbReference>
<dbReference type="InterPro" id="IPR018201">
    <property type="entry name" value="Ketoacyl_synth_AS"/>
</dbReference>
<comment type="caution">
    <text evidence="8">Lacks conserved residue(s) required for the propagation of feature annotation.</text>
</comment>
<keyword evidence="3" id="KW-0596">Phosphopantetheine</keyword>
<dbReference type="PROSITE" id="PS00606">
    <property type="entry name" value="KS3_1"/>
    <property type="match status" value="1"/>
</dbReference>
<evidence type="ECO:0000256" key="5">
    <source>
        <dbReference type="ARBA" id="ARBA00022553"/>
    </source>
</evidence>
<dbReference type="PROSITE" id="PS52004">
    <property type="entry name" value="KS3_2"/>
    <property type="match status" value="1"/>
</dbReference>
<dbReference type="InterPro" id="IPR014030">
    <property type="entry name" value="Ketoacyl_synth_N"/>
</dbReference>
<dbReference type="InterPro" id="IPR009081">
    <property type="entry name" value="PP-bd_ACP"/>
</dbReference>
<evidence type="ECO:0000256" key="7">
    <source>
        <dbReference type="ARBA" id="ARBA00022737"/>
    </source>
</evidence>
<dbReference type="InterPro" id="IPR020841">
    <property type="entry name" value="PKS_Beta-ketoAc_synthase_dom"/>
</dbReference>
<proteinExistence type="predicted"/>
<accession>A0ABT3IMW6</accession>
<dbReference type="InterPro" id="IPR016039">
    <property type="entry name" value="Thiolase-like"/>
</dbReference>
<dbReference type="Gene3D" id="3.10.129.120">
    <property type="match status" value="1"/>
</dbReference>
<keyword evidence="4" id="KW-0963">Cytoplasm</keyword>
<evidence type="ECO:0000259" key="11">
    <source>
        <dbReference type="PROSITE" id="PS52019"/>
    </source>
</evidence>
<protein>
    <submittedName>
        <fullName evidence="12">Polyketide synthase dehydratase domain-containing protein</fullName>
    </submittedName>
</protein>
<dbReference type="SMART" id="SM00825">
    <property type="entry name" value="PKS_KS"/>
    <property type="match status" value="1"/>
</dbReference>
<gene>
    <name evidence="12" type="ORF">OL497_15490</name>
</gene>
<keyword evidence="7" id="KW-0677">Repeat</keyword>
<dbReference type="EMBL" id="JAPDNS010000001">
    <property type="protein sequence ID" value="MCW3485313.1"/>
    <property type="molecule type" value="Genomic_DNA"/>
</dbReference>
<dbReference type="InterPro" id="IPR020806">
    <property type="entry name" value="PKS_PP-bd"/>
</dbReference>
<dbReference type="InterPro" id="IPR054514">
    <property type="entry name" value="RhiE-like_linker"/>
</dbReference>
<dbReference type="Pfam" id="PF02801">
    <property type="entry name" value="Ketoacyl-synt_C"/>
    <property type="match status" value="1"/>
</dbReference>
<comment type="subcellular location">
    <subcellularLocation>
        <location evidence="1">Cytoplasm</location>
    </subcellularLocation>
</comment>
<comment type="pathway">
    <text evidence="2">Antibiotic biosynthesis.</text>
</comment>
<dbReference type="RefSeq" id="WP_264731559.1">
    <property type="nucleotide sequence ID" value="NZ_JAPDNR010000001.1"/>
</dbReference>
<evidence type="ECO:0000256" key="8">
    <source>
        <dbReference type="PROSITE-ProRule" id="PRU01363"/>
    </source>
</evidence>
<dbReference type="InterPro" id="IPR020807">
    <property type="entry name" value="PKS_DH"/>
</dbReference>
<dbReference type="Pfam" id="PF14765">
    <property type="entry name" value="PS-DH"/>
    <property type="match status" value="1"/>
</dbReference>
<feature type="domain" description="Ketosynthase family 3 (KS3)" evidence="10">
    <location>
        <begin position="470"/>
        <end position="900"/>
    </location>
</feature>
<evidence type="ECO:0000256" key="2">
    <source>
        <dbReference type="ARBA" id="ARBA00004792"/>
    </source>
</evidence>
<feature type="region of interest" description="N-terminal hotdog fold" evidence="8">
    <location>
        <begin position="44"/>
        <end position="165"/>
    </location>
</feature>
<evidence type="ECO:0000313" key="12">
    <source>
        <dbReference type="EMBL" id="MCW3485313.1"/>
    </source>
</evidence>
<dbReference type="PROSITE" id="PS50075">
    <property type="entry name" value="CARRIER"/>
    <property type="match status" value="1"/>
</dbReference>
<feature type="region of interest" description="C-terminal hotdog fold" evidence="8">
    <location>
        <begin position="179"/>
        <end position="328"/>
    </location>
</feature>
<evidence type="ECO:0000259" key="9">
    <source>
        <dbReference type="PROSITE" id="PS50075"/>
    </source>
</evidence>
<dbReference type="InterPro" id="IPR049552">
    <property type="entry name" value="PKS_DH_N"/>
</dbReference>
<dbReference type="InterPro" id="IPR036736">
    <property type="entry name" value="ACP-like_sf"/>
</dbReference>